<dbReference type="EMBL" id="JAAALK010000283">
    <property type="protein sequence ID" value="KAG8075952.1"/>
    <property type="molecule type" value="Genomic_DNA"/>
</dbReference>
<protein>
    <submittedName>
        <fullName evidence="2">Uncharacterized protein</fullName>
    </submittedName>
</protein>
<dbReference type="Proteomes" id="UP000729402">
    <property type="component" value="Unassembled WGS sequence"/>
</dbReference>
<organism evidence="2 3">
    <name type="scientific">Zizania palustris</name>
    <name type="common">Northern wild rice</name>
    <dbReference type="NCBI Taxonomy" id="103762"/>
    <lineage>
        <taxon>Eukaryota</taxon>
        <taxon>Viridiplantae</taxon>
        <taxon>Streptophyta</taxon>
        <taxon>Embryophyta</taxon>
        <taxon>Tracheophyta</taxon>
        <taxon>Spermatophyta</taxon>
        <taxon>Magnoliopsida</taxon>
        <taxon>Liliopsida</taxon>
        <taxon>Poales</taxon>
        <taxon>Poaceae</taxon>
        <taxon>BOP clade</taxon>
        <taxon>Oryzoideae</taxon>
        <taxon>Oryzeae</taxon>
        <taxon>Zizaniinae</taxon>
        <taxon>Zizania</taxon>
    </lineage>
</organism>
<gene>
    <name evidence="2" type="ORF">GUJ93_ZPchr0006g45342</name>
</gene>
<proteinExistence type="predicted"/>
<sequence>MVRKVGSGDAAAARKGKLSNGKVVGTPRQVKKKPVLWQSASLPSRGAVANKDVVSNGLEKAAGLAMEKKVNSARNPAAARTEPFPSPKSKPQCASPSIPSRASEGEERRLLRSPTLLSPIPLHFYRRRSPASAGALNLPPPPACPAGCLGGSPAAPGQPVLHTASAVAPSIGGNQGAEVESGARAPRIRIWSTAKYTLKFFPCPLGM</sequence>
<feature type="region of interest" description="Disordered" evidence="1">
    <location>
        <begin position="1"/>
        <end position="52"/>
    </location>
</feature>
<comment type="caution">
    <text evidence="2">The sequence shown here is derived from an EMBL/GenBank/DDBJ whole genome shotgun (WGS) entry which is preliminary data.</text>
</comment>
<reference evidence="2" key="2">
    <citation type="submission" date="2021-02" db="EMBL/GenBank/DDBJ databases">
        <authorList>
            <person name="Kimball J.A."/>
            <person name="Haas M.W."/>
            <person name="Macchietto M."/>
            <person name="Kono T."/>
            <person name="Duquette J."/>
            <person name="Shao M."/>
        </authorList>
    </citation>
    <scope>NUCLEOTIDE SEQUENCE</scope>
    <source>
        <tissue evidence="2">Fresh leaf tissue</tissue>
    </source>
</reference>
<name>A0A8J5T221_ZIZPA</name>
<reference evidence="2" key="1">
    <citation type="journal article" date="2021" name="bioRxiv">
        <title>Whole Genome Assembly and Annotation of Northern Wild Rice, Zizania palustris L., Supports a Whole Genome Duplication in the Zizania Genus.</title>
        <authorList>
            <person name="Haas M."/>
            <person name="Kono T."/>
            <person name="Macchietto M."/>
            <person name="Millas R."/>
            <person name="McGilp L."/>
            <person name="Shao M."/>
            <person name="Duquette J."/>
            <person name="Hirsch C.N."/>
            <person name="Kimball J."/>
        </authorList>
    </citation>
    <scope>NUCLEOTIDE SEQUENCE</scope>
    <source>
        <tissue evidence="2">Fresh leaf tissue</tissue>
    </source>
</reference>
<evidence type="ECO:0000313" key="2">
    <source>
        <dbReference type="EMBL" id="KAG8075952.1"/>
    </source>
</evidence>
<dbReference type="AlphaFoldDB" id="A0A8J5T221"/>
<accession>A0A8J5T221</accession>
<evidence type="ECO:0000256" key="1">
    <source>
        <dbReference type="SAM" id="MobiDB-lite"/>
    </source>
</evidence>
<evidence type="ECO:0000313" key="3">
    <source>
        <dbReference type="Proteomes" id="UP000729402"/>
    </source>
</evidence>
<feature type="region of interest" description="Disordered" evidence="1">
    <location>
        <begin position="66"/>
        <end position="112"/>
    </location>
</feature>
<keyword evidence="3" id="KW-1185">Reference proteome</keyword>